<gene>
    <name evidence="6" type="ORF">SAMN04488239_10847</name>
</gene>
<dbReference type="InterPro" id="IPR011766">
    <property type="entry name" value="TPP_enzyme_TPP-bd"/>
</dbReference>
<dbReference type="GO" id="GO:0016831">
    <property type="term" value="F:carboxy-lyase activity"/>
    <property type="evidence" value="ECO:0007669"/>
    <property type="project" value="UniProtKB-KW"/>
</dbReference>
<reference evidence="7" key="1">
    <citation type="submission" date="2016-10" db="EMBL/GenBank/DDBJ databases">
        <authorList>
            <person name="Varghese N."/>
            <person name="Submissions S."/>
        </authorList>
    </citation>
    <scope>NUCLEOTIDE SEQUENCE [LARGE SCALE GENOMIC DNA]</scope>
    <source>
        <strain evidence="7">CGMCC 1.9108</strain>
    </source>
</reference>
<evidence type="ECO:0000256" key="2">
    <source>
        <dbReference type="ARBA" id="ARBA00022793"/>
    </source>
</evidence>
<dbReference type="GO" id="GO:0016740">
    <property type="term" value="F:transferase activity"/>
    <property type="evidence" value="ECO:0007669"/>
    <property type="project" value="UniProtKB-KW"/>
</dbReference>
<evidence type="ECO:0000256" key="3">
    <source>
        <dbReference type="ARBA" id="ARBA00023052"/>
    </source>
</evidence>
<evidence type="ECO:0000256" key="4">
    <source>
        <dbReference type="ARBA" id="ARBA00023239"/>
    </source>
</evidence>
<keyword evidence="4" id="KW-0456">Lyase</keyword>
<evidence type="ECO:0000259" key="5">
    <source>
        <dbReference type="Pfam" id="PF02775"/>
    </source>
</evidence>
<dbReference type="GO" id="GO:0044281">
    <property type="term" value="P:small molecule metabolic process"/>
    <property type="evidence" value="ECO:0007669"/>
    <property type="project" value="UniProtKB-ARBA"/>
</dbReference>
<keyword evidence="3" id="KW-0786">Thiamine pyrophosphate</keyword>
<evidence type="ECO:0000313" key="7">
    <source>
        <dbReference type="Proteomes" id="UP000199628"/>
    </source>
</evidence>
<dbReference type="PROSITE" id="PS00187">
    <property type="entry name" value="TPP_ENZYMES"/>
    <property type="match status" value="1"/>
</dbReference>
<dbReference type="GO" id="GO:0030976">
    <property type="term" value="F:thiamine pyrophosphate binding"/>
    <property type="evidence" value="ECO:0007669"/>
    <property type="project" value="InterPro"/>
</dbReference>
<accession>A0A1G6VHX4</accession>
<dbReference type="InterPro" id="IPR051818">
    <property type="entry name" value="TPP_dependent_decarboxylase"/>
</dbReference>
<keyword evidence="2" id="KW-0210">Decarboxylase</keyword>
<dbReference type="OrthoDB" id="9773408at2"/>
<keyword evidence="1" id="KW-0808">Transferase</keyword>
<protein>
    <submittedName>
        <fullName evidence="6">Thiamine pyrophosphate enzyme, C-terminal TPP binding domain</fullName>
    </submittedName>
</protein>
<dbReference type="EMBL" id="FMZV01000008">
    <property type="protein sequence ID" value="SDD52436.1"/>
    <property type="molecule type" value="Genomic_DNA"/>
</dbReference>
<evidence type="ECO:0000256" key="1">
    <source>
        <dbReference type="ARBA" id="ARBA00022679"/>
    </source>
</evidence>
<dbReference type="AlphaFoldDB" id="A0A1G6VHX4"/>
<keyword evidence="7" id="KW-1185">Reference proteome</keyword>
<dbReference type="STRING" id="639004.SAMN04488239_10847"/>
<dbReference type="Proteomes" id="UP000199628">
    <property type="component" value="Unassembled WGS sequence"/>
</dbReference>
<dbReference type="GO" id="GO:0000287">
    <property type="term" value="F:magnesium ion binding"/>
    <property type="evidence" value="ECO:0007669"/>
    <property type="project" value="InterPro"/>
</dbReference>
<dbReference type="InterPro" id="IPR000399">
    <property type="entry name" value="TPP-bd_CS"/>
</dbReference>
<dbReference type="Gene3D" id="3.40.50.970">
    <property type="match status" value="1"/>
</dbReference>
<organism evidence="6 7">
    <name type="scientific">Ruegeria marina</name>
    <dbReference type="NCBI Taxonomy" id="639004"/>
    <lineage>
        <taxon>Bacteria</taxon>
        <taxon>Pseudomonadati</taxon>
        <taxon>Pseudomonadota</taxon>
        <taxon>Alphaproteobacteria</taxon>
        <taxon>Rhodobacterales</taxon>
        <taxon>Roseobacteraceae</taxon>
        <taxon>Ruegeria</taxon>
    </lineage>
</organism>
<dbReference type="PANTHER" id="PTHR42818">
    <property type="entry name" value="SULFOPYRUVATE DECARBOXYLASE SUBUNIT ALPHA"/>
    <property type="match status" value="1"/>
</dbReference>
<proteinExistence type="predicted"/>
<dbReference type="Pfam" id="PF02775">
    <property type="entry name" value="TPP_enzyme_C"/>
    <property type="match status" value="1"/>
</dbReference>
<name>A0A1G6VHX4_9RHOB</name>
<sequence>MRRVSANVPLSSISATTLPEVEEEPGIATFQAAAIIHRHRGDALITNTMTAIFAITTVSPSPLNLASVPLMGGASGLGFGLAMAQPDRHILVLNGDASLLMELGTLAQIADVAPPRFVHFVFNNAVQFNGLASLDRPGRNLDFCALAQAAGYASAQKADTSEALDAILLRLLDASGSHFVELAIEAPHKFTKATPQPEIPDLQFARMGAEAQAMMEALETTR</sequence>
<dbReference type="SUPFAM" id="SSF52518">
    <property type="entry name" value="Thiamin diphosphate-binding fold (THDP-binding)"/>
    <property type="match status" value="1"/>
</dbReference>
<evidence type="ECO:0000313" key="6">
    <source>
        <dbReference type="EMBL" id="SDD52436.1"/>
    </source>
</evidence>
<dbReference type="InterPro" id="IPR029061">
    <property type="entry name" value="THDP-binding"/>
</dbReference>
<dbReference type="PANTHER" id="PTHR42818:SF1">
    <property type="entry name" value="SULFOPYRUVATE DECARBOXYLASE"/>
    <property type="match status" value="1"/>
</dbReference>
<feature type="domain" description="Thiamine pyrophosphate enzyme TPP-binding" evidence="5">
    <location>
        <begin position="66"/>
        <end position="181"/>
    </location>
</feature>